<reference evidence="8 9" key="1">
    <citation type="submission" date="2020-08" db="EMBL/GenBank/DDBJ databases">
        <title>Genome public.</title>
        <authorList>
            <person name="Liu C."/>
            <person name="Sun Q."/>
        </authorList>
    </citation>
    <scope>NUCLEOTIDE SEQUENCE [LARGE SCALE GENOMIC DNA]</scope>
    <source>
        <strain evidence="8 9">NSJ-56</strain>
    </source>
</reference>
<keyword evidence="3" id="KW-0732">Signal</keyword>
<dbReference type="InterPro" id="IPR011990">
    <property type="entry name" value="TPR-like_helical_dom_sf"/>
</dbReference>
<keyword evidence="5" id="KW-0998">Cell outer membrane</keyword>
<dbReference type="Proteomes" id="UP000646484">
    <property type="component" value="Unassembled WGS sequence"/>
</dbReference>
<evidence type="ECO:0000256" key="2">
    <source>
        <dbReference type="ARBA" id="ARBA00006275"/>
    </source>
</evidence>
<evidence type="ECO:0000259" key="6">
    <source>
        <dbReference type="Pfam" id="PF07980"/>
    </source>
</evidence>
<organism evidence="8 9">
    <name type="scientific">Butyricimonas hominis</name>
    <dbReference type="NCBI Taxonomy" id="2763032"/>
    <lineage>
        <taxon>Bacteria</taxon>
        <taxon>Pseudomonadati</taxon>
        <taxon>Bacteroidota</taxon>
        <taxon>Bacteroidia</taxon>
        <taxon>Bacteroidales</taxon>
        <taxon>Odoribacteraceae</taxon>
        <taxon>Butyricimonas</taxon>
    </lineage>
</organism>
<dbReference type="Gene3D" id="1.25.40.390">
    <property type="match status" value="1"/>
</dbReference>
<dbReference type="Pfam" id="PF14322">
    <property type="entry name" value="SusD-like_3"/>
    <property type="match status" value="1"/>
</dbReference>
<feature type="domain" description="RagB/SusD" evidence="6">
    <location>
        <begin position="364"/>
        <end position="476"/>
    </location>
</feature>
<evidence type="ECO:0000313" key="9">
    <source>
        <dbReference type="Proteomes" id="UP000646484"/>
    </source>
</evidence>
<comment type="caution">
    <text evidence="8">The sequence shown here is derived from an EMBL/GenBank/DDBJ whole genome shotgun (WGS) entry which is preliminary data.</text>
</comment>
<comment type="subcellular location">
    <subcellularLocation>
        <location evidence="1">Cell outer membrane</location>
    </subcellularLocation>
</comment>
<keyword evidence="4" id="KW-0472">Membrane</keyword>
<comment type="similarity">
    <text evidence="2">Belongs to the SusD family.</text>
</comment>
<dbReference type="RefSeq" id="WP_186976304.1">
    <property type="nucleotide sequence ID" value="NZ_JACOOH010000005.1"/>
</dbReference>
<dbReference type="SUPFAM" id="SSF48452">
    <property type="entry name" value="TPR-like"/>
    <property type="match status" value="1"/>
</dbReference>
<evidence type="ECO:0000256" key="5">
    <source>
        <dbReference type="ARBA" id="ARBA00023237"/>
    </source>
</evidence>
<evidence type="ECO:0000256" key="1">
    <source>
        <dbReference type="ARBA" id="ARBA00004442"/>
    </source>
</evidence>
<dbReference type="PROSITE" id="PS51257">
    <property type="entry name" value="PROKAR_LIPOPROTEIN"/>
    <property type="match status" value="1"/>
</dbReference>
<keyword evidence="9" id="KW-1185">Reference proteome</keyword>
<accession>A0ABR7D1U1</accession>
<feature type="domain" description="SusD-like N-terminal" evidence="7">
    <location>
        <begin position="21"/>
        <end position="224"/>
    </location>
</feature>
<evidence type="ECO:0000256" key="3">
    <source>
        <dbReference type="ARBA" id="ARBA00022729"/>
    </source>
</evidence>
<evidence type="ECO:0000313" key="8">
    <source>
        <dbReference type="EMBL" id="MBC5621869.1"/>
    </source>
</evidence>
<evidence type="ECO:0000256" key="4">
    <source>
        <dbReference type="ARBA" id="ARBA00023136"/>
    </source>
</evidence>
<dbReference type="Pfam" id="PF07980">
    <property type="entry name" value="SusD_RagB"/>
    <property type="match status" value="1"/>
</dbReference>
<dbReference type="InterPro" id="IPR033985">
    <property type="entry name" value="SusD-like_N"/>
</dbReference>
<evidence type="ECO:0000259" key="7">
    <source>
        <dbReference type="Pfam" id="PF14322"/>
    </source>
</evidence>
<dbReference type="InterPro" id="IPR012944">
    <property type="entry name" value="SusD_RagB_dom"/>
</dbReference>
<protein>
    <submittedName>
        <fullName evidence="8">RagB/SusD family nutrient uptake outer membrane protein</fullName>
    </submittedName>
</protein>
<dbReference type="EMBL" id="JACOOH010000005">
    <property type="protein sequence ID" value="MBC5621869.1"/>
    <property type="molecule type" value="Genomic_DNA"/>
</dbReference>
<name>A0ABR7D1U1_9BACT</name>
<gene>
    <name evidence="8" type="ORF">H8S64_12245</name>
</gene>
<sequence>MKSYIFIILLFSTFFLGCESFLSEVPDDRTELKDVESIKALLVSAYPEGHYMLQGEWMSDNADDKGTWQISIYPQMQGEAYNWEESTTNDYDSPTKYWDACYRAIAAANHALEAIDNLGNPSELQPYRGEALVARAYAHFMLVNFWGKHYNPATMASDLGVAYVEKPEKEALVLYTRNTVKEVYEFIERDLTEGLPLLRDNAYDVAKYHFTKAAGAAFAARYYLYRGDSWDKVQAYCTEVLGEGTGYKDLLRNYTQNYLPVSSNVIEYMKLYTNYGEPAILLLTNGVSIWWRAESFSRYGLSLSKKNEIFPDNDPVCGGKLIYPIYGAAPTYVLYKSYEYFKNTYPGSTTGRPYVFCVAFSMEEVALNRAEAYTMTKDYDKALADINLFLSTRITSYTPTSHTVTLEKIKRYYGEQKNGIELDPWYKDQIDADQMLVLKYITDLKRREFCSEGMRWFDVKRFNIEVTHKEYGTQNENILTKDDPRRLLQIPVTAVSYGMEPNPR</sequence>
<proteinExistence type="inferred from homology"/>